<feature type="transmembrane region" description="Helical" evidence="1">
    <location>
        <begin position="147"/>
        <end position="166"/>
    </location>
</feature>
<name>A0A6B2M5Y1_9BACT</name>
<keyword evidence="1" id="KW-0472">Membrane</keyword>
<reference evidence="3 4" key="1">
    <citation type="submission" date="2020-02" db="EMBL/GenBank/DDBJ databases">
        <title>Albibacoteraceae fam. nov., the first described family within the subdivision 4 Verrucomicrobia.</title>
        <authorList>
            <person name="Xi F."/>
        </authorList>
    </citation>
    <scope>NUCLEOTIDE SEQUENCE [LARGE SCALE GENOMIC DNA]</scope>
    <source>
        <strain evidence="3 4">CK1056</strain>
    </source>
</reference>
<evidence type="ECO:0000313" key="4">
    <source>
        <dbReference type="Proteomes" id="UP000478417"/>
    </source>
</evidence>
<protein>
    <submittedName>
        <fullName evidence="3">DMT family transporter</fullName>
    </submittedName>
</protein>
<feature type="domain" description="EamA" evidence="2">
    <location>
        <begin position="4"/>
        <end position="130"/>
    </location>
</feature>
<dbReference type="PANTHER" id="PTHR22911:SF137">
    <property type="entry name" value="SOLUTE CARRIER FAMILY 35 MEMBER G2-RELATED"/>
    <property type="match status" value="1"/>
</dbReference>
<dbReference type="SUPFAM" id="SSF103481">
    <property type="entry name" value="Multidrug resistance efflux transporter EmrE"/>
    <property type="match status" value="2"/>
</dbReference>
<evidence type="ECO:0000313" key="3">
    <source>
        <dbReference type="EMBL" id="NDV63569.1"/>
    </source>
</evidence>
<dbReference type="RefSeq" id="WP_163967277.1">
    <property type="nucleotide sequence ID" value="NZ_JAAGNX010000003.1"/>
</dbReference>
<feature type="domain" description="EamA" evidence="2">
    <location>
        <begin position="146"/>
        <end position="304"/>
    </location>
</feature>
<organism evidence="3 4">
    <name type="scientific">Oceanipulchritudo coccoides</name>
    <dbReference type="NCBI Taxonomy" id="2706888"/>
    <lineage>
        <taxon>Bacteria</taxon>
        <taxon>Pseudomonadati</taxon>
        <taxon>Verrucomicrobiota</taxon>
        <taxon>Opitutia</taxon>
        <taxon>Puniceicoccales</taxon>
        <taxon>Oceanipulchritudinaceae</taxon>
        <taxon>Oceanipulchritudo</taxon>
    </lineage>
</organism>
<feature type="transmembrane region" description="Helical" evidence="1">
    <location>
        <begin position="114"/>
        <end position="135"/>
    </location>
</feature>
<keyword evidence="1" id="KW-0812">Transmembrane</keyword>
<dbReference type="Pfam" id="PF00892">
    <property type="entry name" value="EamA"/>
    <property type="match status" value="2"/>
</dbReference>
<feature type="transmembrane region" description="Helical" evidence="1">
    <location>
        <begin position="55"/>
        <end position="76"/>
    </location>
</feature>
<keyword evidence="1" id="KW-1133">Transmembrane helix</keyword>
<dbReference type="Proteomes" id="UP000478417">
    <property type="component" value="Unassembled WGS sequence"/>
</dbReference>
<dbReference type="PANTHER" id="PTHR22911">
    <property type="entry name" value="ACYL-MALONYL CONDENSING ENZYME-RELATED"/>
    <property type="match status" value="1"/>
</dbReference>
<feature type="transmembrane region" description="Helical" evidence="1">
    <location>
        <begin position="235"/>
        <end position="256"/>
    </location>
</feature>
<dbReference type="GO" id="GO:0016020">
    <property type="term" value="C:membrane"/>
    <property type="evidence" value="ECO:0007669"/>
    <property type="project" value="InterPro"/>
</dbReference>
<feature type="transmembrane region" description="Helical" evidence="1">
    <location>
        <begin position="186"/>
        <end position="204"/>
    </location>
</feature>
<dbReference type="AlphaFoldDB" id="A0A6B2M5Y1"/>
<proteinExistence type="predicted"/>
<feature type="transmembrane region" description="Helical" evidence="1">
    <location>
        <begin position="262"/>
        <end position="282"/>
    </location>
</feature>
<keyword evidence="4" id="KW-1185">Reference proteome</keyword>
<comment type="caution">
    <text evidence="3">The sequence shown here is derived from an EMBL/GenBank/DDBJ whole genome shotgun (WGS) entry which is preliminary data.</text>
</comment>
<dbReference type="Gene3D" id="1.10.3730.20">
    <property type="match status" value="1"/>
</dbReference>
<evidence type="ECO:0000259" key="2">
    <source>
        <dbReference type="Pfam" id="PF00892"/>
    </source>
</evidence>
<evidence type="ECO:0000256" key="1">
    <source>
        <dbReference type="SAM" id="Phobius"/>
    </source>
</evidence>
<feature type="transmembrane region" description="Helical" evidence="1">
    <location>
        <begin position="6"/>
        <end position="25"/>
    </location>
</feature>
<dbReference type="InterPro" id="IPR037185">
    <property type="entry name" value="EmrE-like"/>
</dbReference>
<feature type="transmembrane region" description="Helical" evidence="1">
    <location>
        <begin position="88"/>
        <end position="108"/>
    </location>
</feature>
<accession>A0A6B2M5Y1</accession>
<dbReference type="EMBL" id="JAAGNX010000003">
    <property type="protein sequence ID" value="NDV63569.1"/>
    <property type="molecule type" value="Genomic_DNA"/>
</dbReference>
<sequence length="308" mass="32781">MLPAFLTAIFFAFTAISARQSASLIGPLRANVYRLLVAMVLLGLISSVFRREMPIGLISLFALAGGIGFGFGGACMMRALQYLGSPRALLFVESGTAILAALFAWLFLEDSLTLKQTLSCGIILAGILFAGSSWIKEEAEARGSPMIGYLAVAGAAFFQATSLVLSRHAFLAAMEMSLQVDKFSAAFIRLSGGLLVAGMLLAAFKLRPAKKDSSPVITVNRLFLKGRPVSGQPGFWILLNALFGPVLGVTCWLWAVSLLNPGLVQSIAATAPLISIPIARLLERHSLGTRFYLGAPVAILGITSLMLW</sequence>
<feature type="transmembrane region" description="Helical" evidence="1">
    <location>
        <begin position="32"/>
        <end position="49"/>
    </location>
</feature>
<feature type="transmembrane region" description="Helical" evidence="1">
    <location>
        <begin position="289"/>
        <end position="307"/>
    </location>
</feature>
<dbReference type="InterPro" id="IPR000620">
    <property type="entry name" value="EamA_dom"/>
</dbReference>
<gene>
    <name evidence="3" type="ORF">G0Q06_13980</name>
</gene>